<evidence type="ECO:0000313" key="3">
    <source>
        <dbReference type="EMBL" id="KAL0185934.1"/>
    </source>
</evidence>
<feature type="non-terminal residue" evidence="3">
    <location>
        <position position="70"/>
    </location>
</feature>
<dbReference type="Gene3D" id="6.10.140.670">
    <property type="match status" value="1"/>
</dbReference>
<keyword evidence="4" id="KW-1185">Reference proteome</keyword>
<evidence type="ECO:0000313" key="4">
    <source>
        <dbReference type="Proteomes" id="UP001529510"/>
    </source>
</evidence>
<accession>A0ABD0QI78</accession>
<feature type="non-terminal residue" evidence="3">
    <location>
        <position position="1"/>
    </location>
</feature>
<dbReference type="PANTHER" id="PTHR15117">
    <property type="entry name" value="ATAXIN 7 RELATED"/>
    <property type="match status" value="1"/>
</dbReference>
<dbReference type="EMBL" id="JAMKFB020000008">
    <property type="protein sequence ID" value="KAL0185934.1"/>
    <property type="molecule type" value="Genomic_DNA"/>
</dbReference>
<name>A0ABD0QI78_CIRMR</name>
<dbReference type="PROSITE" id="PS51505">
    <property type="entry name" value="SCA7"/>
    <property type="match status" value="1"/>
</dbReference>
<protein>
    <recommendedName>
        <fullName evidence="2">SCA7 domain-containing protein</fullName>
    </recommendedName>
</protein>
<dbReference type="InterPro" id="IPR013243">
    <property type="entry name" value="SCA7_dom"/>
</dbReference>
<dbReference type="PANTHER" id="PTHR15117:SF5">
    <property type="entry name" value="ATAXIN-7-LIKE PROTEIN 2"/>
    <property type="match status" value="1"/>
</dbReference>
<comment type="caution">
    <text evidence="3">The sequence shown here is derived from an EMBL/GenBank/DDBJ whole genome shotgun (WGS) entry which is preliminary data.</text>
</comment>
<reference evidence="3 4" key="1">
    <citation type="submission" date="2024-05" db="EMBL/GenBank/DDBJ databases">
        <title>Genome sequencing and assembly of Indian major carp, Cirrhinus mrigala (Hamilton, 1822).</title>
        <authorList>
            <person name="Mohindra V."/>
            <person name="Chowdhury L.M."/>
            <person name="Lal K."/>
            <person name="Jena J.K."/>
        </authorList>
    </citation>
    <scope>NUCLEOTIDE SEQUENCE [LARGE SCALE GENOMIC DNA]</scope>
    <source>
        <strain evidence="3">CM1030</strain>
        <tissue evidence="3">Blood</tissue>
    </source>
</reference>
<dbReference type="Proteomes" id="UP001529510">
    <property type="component" value="Unassembled WGS sequence"/>
</dbReference>
<proteinExistence type="predicted"/>
<feature type="region of interest" description="Disordered" evidence="1">
    <location>
        <begin position="25"/>
        <end position="59"/>
    </location>
</feature>
<evidence type="ECO:0000259" key="2">
    <source>
        <dbReference type="PROSITE" id="PS51505"/>
    </source>
</evidence>
<organism evidence="3 4">
    <name type="scientific">Cirrhinus mrigala</name>
    <name type="common">Mrigala</name>
    <dbReference type="NCBI Taxonomy" id="683832"/>
    <lineage>
        <taxon>Eukaryota</taxon>
        <taxon>Metazoa</taxon>
        <taxon>Chordata</taxon>
        <taxon>Craniata</taxon>
        <taxon>Vertebrata</taxon>
        <taxon>Euteleostomi</taxon>
        <taxon>Actinopterygii</taxon>
        <taxon>Neopterygii</taxon>
        <taxon>Teleostei</taxon>
        <taxon>Ostariophysi</taxon>
        <taxon>Cypriniformes</taxon>
        <taxon>Cyprinidae</taxon>
        <taxon>Labeoninae</taxon>
        <taxon>Labeonini</taxon>
        <taxon>Cirrhinus</taxon>
    </lineage>
</organism>
<dbReference type="Pfam" id="PF08313">
    <property type="entry name" value="SCA7"/>
    <property type="match status" value="1"/>
</dbReference>
<gene>
    <name evidence="3" type="ORF">M9458_017604</name>
</gene>
<feature type="compositionally biased region" description="Basic and acidic residues" evidence="1">
    <location>
        <begin position="29"/>
        <end position="50"/>
    </location>
</feature>
<dbReference type="InterPro" id="IPR052237">
    <property type="entry name" value="Ataxin-7-like_regulator"/>
</dbReference>
<sequence>IHSIHQRRQVVGRRKPFDQLVMELKMSSKPRERPPLPREVPDGGSAHHETPASQIGPLHYKCQITNSSIL</sequence>
<feature type="domain" description="SCA7" evidence="2">
    <location>
        <begin position="1"/>
        <end position="36"/>
    </location>
</feature>
<evidence type="ECO:0000256" key="1">
    <source>
        <dbReference type="SAM" id="MobiDB-lite"/>
    </source>
</evidence>
<dbReference type="AlphaFoldDB" id="A0ABD0QI78"/>